<evidence type="ECO:0000256" key="2">
    <source>
        <dbReference type="ARBA" id="ARBA00022670"/>
    </source>
</evidence>
<feature type="domain" description="Peptidase C-terminal archaeal/bacterial" evidence="9">
    <location>
        <begin position="928"/>
        <end position="994"/>
    </location>
</feature>
<evidence type="ECO:0000259" key="8">
    <source>
        <dbReference type="Pfam" id="PF00082"/>
    </source>
</evidence>
<dbReference type="Proteomes" id="UP001596189">
    <property type="component" value="Unassembled WGS sequence"/>
</dbReference>
<feature type="active site" description="Charge relay system" evidence="5">
    <location>
        <position position="559"/>
    </location>
</feature>
<evidence type="ECO:0000256" key="7">
    <source>
        <dbReference type="SAM" id="MobiDB-lite"/>
    </source>
</evidence>
<reference evidence="12" key="1">
    <citation type="journal article" date="2019" name="Int. J. Syst. Evol. Microbiol.">
        <title>The Global Catalogue of Microorganisms (GCM) 10K type strain sequencing project: providing services to taxonomists for standard genome sequencing and annotation.</title>
        <authorList>
            <consortium name="The Broad Institute Genomics Platform"/>
            <consortium name="The Broad Institute Genome Sequencing Center for Infectious Disease"/>
            <person name="Wu L."/>
            <person name="Ma J."/>
        </authorList>
    </citation>
    <scope>NUCLEOTIDE SEQUENCE [LARGE SCALE GENOMIC DNA]</scope>
    <source>
        <strain evidence="12">KACC 14249</strain>
    </source>
</reference>
<keyword evidence="2 5" id="KW-0645">Protease</keyword>
<keyword evidence="12" id="KW-1185">Reference proteome</keyword>
<keyword evidence="4 5" id="KW-0720">Serine protease</keyword>
<feature type="active site" description="Charge relay system" evidence="5">
    <location>
        <position position="185"/>
    </location>
</feature>
<dbReference type="InterPro" id="IPR036852">
    <property type="entry name" value="Peptidase_S8/S53_dom_sf"/>
</dbReference>
<evidence type="ECO:0000313" key="11">
    <source>
        <dbReference type="EMBL" id="MFC6008194.1"/>
    </source>
</evidence>
<feature type="domain" description="Peptidase S8/S53" evidence="8">
    <location>
        <begin position="176"/>
        <end position="610"/>
    </location>
</feature>
<dbReference type="Gene3D" id="3.40.50.200">
    <property type="entry name" value="Peptidase S8/S53 domain"/>
    <property type="match status" value="2"/>
</dbReference>
<dbReference type="PRINTS" id="PR00723">
    <property type="entry name" value="SUBTILISIN"/>
</dbReference>
<comment type="similarity">
    <text evidence="1 5 6">Belongs to the peptidase S8 family.</text>
</comment>
<accession>A0ABW1JG70</accession>
<dbReference type="InterPro" id="IPR023828">
    <property type="entry name" value="Peptidase_S8_Ser-AS"/>
</dbReference>
<protein>
    <submittedName>
        <fullName evidence="11">S8 family serine peptidase</fullName>
    </submittedName>
</protein>
<feature type="region of interest" description="Disordered" evidence="7">
    <location>
        <begin position="1"/>
        <end position="45"/>
    </location>
</feature>
<feature type="domain" description="Putative peptidase inhibitor" evidence="10">
    <location>
        <begin position="58"/>
        <end position="123"/>
    </location>
</feature>
<dbReference type="PANTHER" id="PTHR43806">
    <property type="entry name" value="PEPTIDASE S8"/>
    <property type="match status" value="1"/>
</dbReference>
<comment type="caution">
    <text evidence="11">The sequence shown here is derived from an EMBL/GenBank/DDBJ whole genome shotgun (WGS) entry which is preliminary data.</text>
</comment>
<dbReference type="InterPro" id="IPR007280">
    <property type="entry name" value="Peptidase_C_arc/bac"/>
</dbReference>
<dbReference type="EMBL" id="JBHSRD010000004">
    <property type="protein sequence ID" value="MFC6008194.1"/>
    <property type="molecule type" value="Genomic_DNA"/>
</dbReference>
<dbReference type="SUPFAM" id="SSF52743">
    <property type="entry name" value="Subtilisin-like"/>
    <property type="match status" value="1"/>
</dbReference>
<dbReference type="PANTHER" id="PTHR43806:SF11">
    <property type="entry name" value="CEREVISIN-RELATED"/>
    <property type="match status" value="1"/>
</dbReference>
<evidence type="ECO:0000256" key="4">
    <source>
        <dbReference type="ARBA" id="ARBA00022825"/>
    </source>
</evidence>
<dbReference type="InterPro" id="IPR000209">
    <property type="entry name" value="Peptidase_S8/S53_dom"/>
</dbReference>
<feature type="compositionally biased region" description="Low complexity" evidence="7">
    <location>
        <begin position="1"/>
        <end position="26"/>
    </location>
</feature>
<feature type="region of interest" description="Disordered" evidence="7">
    <location>
        <begin position="143"/>
        <end position="171"/>
    </location>
</feature>
<organism evidence="11 12">
    <name type="scientific">Angustibacter luteus</name>
    <dbReference type="NCBI Taxonomy" id="658456"/>
    <lineage>
        <taxon>Bacteria</taxon>
        <taxon>Bacillati</taxon>
        <taxon>Actinomycetota</taxon>
        <taxon>Actinomycetes</taxon>
        <taxon>Kineosporiales</taxon>
        <taxon>Kineosporiaceae</taxon>
    </lineage>
</organism>
<proteinExistence type="inferred from homology"/>
<sequence>MATGTLSAGAAATTGGITPVPAPTTTSGGAAKDSPTGTADKLGSHDRQLLAQAEAKKQKQVTLLIATDKGKTAAVAKQVEALGGAVTNQVDKVGYVKALVPTAKVTRTAKLPGVAAVDLNETIPLYDSRPDTSKGSAAKAALYPAPGASTPASNPYMPTNETGSVKFKKDHPTWDGRGTTIGIMDSGVDLDNPALQTTSTGQRKIVDWVTATDPLTDGDGTWRPMITSVTGPTFTAAGRTWTVPAGTYKFALFSESITAADQYGGDVNRDGDTTDRFGVLYDPATHNIWVDSDNDADLTNNPVMRPYNQNYDVGHFGTDNPSTAVREQVPFVVEYRTNVDTTPVGGPGLLDYVNIGIIEDEHGSHVAGIAAGNDMFGNANYDGQAPGAKIVSARACSWGGGCTAAALTDGMIDLVVNRHVDVVNMSIGGLPALNDGNNARATLYNTLIHDYGVQLVISAGNSGSGLNTIGDPAVATDVVAVAASISKDTWLSNYGSVVKDKLDVMPFSSRGPSEAGGFKPNITAPGAAISTVQLWLPGAPVAEAGYDLPPGYAMLQGTSMASPQTAGAAALLLSAARDKDLGVTPAQLRQAMYSSADFESDISAAAQGNGFLDVPAAWKLLKTDLETRSYTSTAPVCTPISDFLATPNQGEGIYNRCAANAGGFKPGQTKTYNVKVTRTSGPAGNRTHQVVWVGNDGTYSSARSVVLPLNKTVSIPVTARPGAGAHTAIMRLDDAATAGVDFAVMNSVVASTDTTKPSYSMTRSGTVDRNHTTSYFVTVPEGAKSLQVKIGGIATGSQVRFIAINPYGVPADPTSTPNCYLNYVNPANTCKPDERSYDNPLPGVWEIEVEARRTSPSLNNPYELKAAIQGVTVDPETVTLPSVTEGVATPVTWSLRNDWGPVNVKGQGGPLGSALVERPSIDDLGQNVSEVVVPAGATRLDVAIGNTSDLGADLDLSVYNAAGALVGQSADGDSEESVSLANPAAGTYTVVVDGYSVPAGSTEYDYRDVFYSPALGTLSAPAGTLALANGQTASLTGSVTANSAPAAGRQLFGELVVLTDLGAVVGRGSVQIGAVTAP</sequence>
<gene>
    <name evidence="11" type="ORF">ACFQDO_13745</name>
</gene>
<dbReference type="PROSITE" id="PS00138">
    <property type="entry name" value="SUBTILASE_SER"/>
    <property type="match status" value="1"/>
</dbReference>
<evidence type="ECO:0000259" key="10">
    <source>
        <dbReference type="Pfam" id="PF26036"/>
    </source>
</evidence>
<dbReference type="InterPro" id="IPR058957">
    <property type="entry name" value="Peptidase_inhib_put_dom"/>
</dbReference>
<dbReference type="Pfam" id="PF26036">
    <property type="entry name" value="Peptidase_inhib_put"/>
    <property type="match status" value="1"/>
</dbReference>
<dbReference type="PROSITE" id="PS51892">
    <property type="entry name" value="SUBTILASE"/>
    <property type="match status" value="1"/>
</dbReference>
<dbReference type="PROSITE" id="PS00137">
    <property type="entry name" value="SUBTILASE_HIS"/>
    <property type="match status" value="1"/>
</dbReference>
<name>A0ABW1JG70_9ACTN</name>
<dbReference type="RefSeq" id="WP_345715113.1">
    <property type="nucleotide sequence ID" value="NZ_BAABFP010000002.1"/>
</dbReference>
<evidence type="ECO:0000256" key="6">
    <source>
        <dbReference type="RuleBase" id="RU003355"/>
    </source>
</evidence>
<dbReference type="InterPro" id="IPR015500">
    <property type="entry name" value="Peptidase_S8_subtilisin-rel"/>
</dbReference>
<dbReference type="Pfam" id="PF04151">
    <property type="entry name" value="PPC"/>
    <property type="match status" value="1"/>
</dbReference>
<dbReference type="Pfam" id="PF00082">
    <property type="entry name" value="Peptidase_S8"/>
    <property type="match status" value="1"/>
</dbReference>
<dbReference type="InterPro" id="IPR050131">
    <property type="entry name" value="Peptidase_S8_subtilisin-like"/>
</dbReference>
<dbReference type="InterPro" id="IPR022398">
    <property type="entry name" value="Peptidase_S8_His-AS"/>
</dbReference>
<evidence type="ECO:0000259" key="9">
    <source>
        <dbReference type="Pfam" id="PF04151"/>
    </source>
</evidence>
<dbReference type="PROSITE" id="PS00136">
    <property type="entry name" value="SUBTILASE_ASP"/>
    <property type="match status" value="1"/>
</dbReference>
<keyword evidence="3 5" id="KW-0378">Hydrolase</keyword>
<dbReference type="Gene3D" id="2.60.120.380">
    <property type="match status" value="1"/>
</dbReference>
<evidence type="ECO:0000256" key="3">
    <source>
        <dbReference type="ARBA" id="ARBA00022801"/>
    </source>
</evidence>
<evidence type="ECO:0000256" key="1">
    <source>
        <dbReference type="ARBA" id="ARBA00011073"/>
    </source>
</evidence>
<evidence type="ECO:0000256" key="5">
    <source>
        <dbReference type="PROSITE-ProRule" id="PRU01240"/>
    </source>
</evidence>
<feature type="active site" description="Charge relay system" evidence="5">
    <location>
        <position position="362"/>
    </location>
</feature>
<evidence type="ECO:0000313" key="12">
    <source>
        <dbReference type="Proteomes" id="UP001596189"/>
    </source>
</evidence>
<dbReference type="InterPro" id="IPR023827">
    <property type="entry name" value="Peptidase_S8_Asp-AS"/>
</dbReference>
<feature type="compositionally biased region" description="Polar residues" evidence="7">
    <location>
        <begin position="150"/>
        <end position="163"/>
    </location>
</feature>